<gene>
    <name evidence="7" type="ORF">OC842_004669</name>
</gene>
<dbReference type="PANTHER" id="PTHR31465">
    <property type="entry name" value="PROTEIN RTA1-RELATED"/>
    <property type="match status" value="1"/>
</dbReference>
<feature type="signal peptide" evidence="6">
    <location>
        <begin position="1"/>
        <end position="23"/>
    </location>
</feature>
<feature type="chain" id="PRO_5042819919" description="RTA1-domain-containing protein" evidence="6">
    <location>
        <begin position="24"/>
        <end position="322"/>
    </location>
</feature>
<feature type="transmembrane region" description="Helical" evidence="5">
    <location>
        <begin position="148"/>
        <end position="169"/>
    </location>
</feature>
<dbReference type="GO" id="GO:0016020">
    <property type="term" value="C:membrane"/>
    <property type="evidence" value="ECO:0007669"/>
    <property type="project" value="UniProtKB-SubCell"/>
</dbReference>
<evidence type="ECO:0000256" key="5">
    <source>
        <dbReference type="SAM" id="Phobius"/>
    </source>
</evidence>
<keyword evidence="6" id="KW-0732">Signal</keyword>
<keyword evidence="3 5" id="KW-1133">Transmembrane helix</keyword>
<feature type="transmembrane region" description="Helical" evidence="5">
    <location>
        <begin position="189"/>
        <end position="211"/>
    </location>
</feature>
<protein>
    <recommendedName>
        <fullName evidence="9">RTA1-domain-containing protein</fullName>
    </recommendedName>
</protein>
<feature type="transmembrane region" description="Helical" evidence="5">
    <location>
        <begin position="39"/>
        <end position="66"/>
    </location>
</feature>
<feature type="transmembrane region" description="Helical" evidence="5">
    <location>
        <begin position="269"/>
        <end position="288"/>
    </location>
</feature>
<keyword evidence="2 5" id="KW-0812">Transmembrane</keyword>
<feature type="transmembrane region" description="Helical" evidence="5">
    <location>
        <begin position="73"/>
        <end position="93"/>
    </location>
</feature>
<reference evidence="7" key="1">
    <citation type="journal article" date="2023" name="PhytoFront">
        <title>Draft Genome Resources of Seven Strains of Tilletia horrida, Causal Agent of Kernel Smut of Rice.</title>
        <authorList>
            <person name="Khanal S."/>
            <person name="Antony Babu S."/>
            <person name="Zhou X.G."/>
        </authorList>
    </citation>
    <scope>NUCLEOTIDE SEQUENCE</scope>
    <source>
        <strain evidence="7">TX3</strain>
    </source>
</reference>
<dbReference type="Pfam" id="PF04479">
    <property type="entry name" value="RTA1"/>
    <property type="match status" value="1"/>
</dbReference>
<evidence type="ECO:0000313" key="7">
    <source>
        <dbReference type="EMBL" id="KAK0528076.1"/>
    </source>
</evidence>
<evidence type="ECO:0000313" key="8">
    <source>
        <dbReference type="Proteomes" id="UP001176521"/>
    </source>
</evidence>
<accession>A0AAN6JJB8</accession>
<evidence type="ECO:0000256" key="6">
    <source>
        <dbReference type="SAM" id="SignalP"/>
    </source>
</evidence>
<evidence type="ECO:0008006" key="9">
    <source>
        <dbReference type="Google" id="ProtNLM"/>
    </source>
</evidence>
<dbReference type="Proteomes" id="UP001176521">
    <property type="component" value="Unassembled WGS sequence"/>
</dbReference>
<evidence type="ECO:0000256" key="2">
    <source>
        <dbReference type="ARBA" id="ARBA00022692"/>
    </source>
</evidence>
<dbReference type="AlphaFoldDB" id="A0AAN6JJB8"/>
<dbReference type="EMBL" id="JAPDMQ010000286">
    <property type="protein sequence ID" value="KAK0528076.1"/>
    <property type="molecule type" value="Genomic_DNA"/>
</dbReference>
<comment type="caution">
    <text evidence="7">The sequence shown here is derived from an EMBL/GenBank/DDBJ whole genome shotgun (WGS) entry which is preliminary data.</text>
</comment>
<feature type="transmembrane region" description="Helical" evidence="5">
    <location>
        <begin position="232"/>
        <end position="249"/>
    </location>
</feature>
<sequence>MTPRCLPTLTLASLLLLASSALAQDHGIDHAPGVDPTSILYYAPSVPGNIAFGVLYGLACVGLYVNLIRRRDWWALCLPIGATFQCAGFFLRLPLRSNPGSLGLYIIQDFCIVLSPACYFAFSYIIFGRFSYNLQHDATLLKRKEKITLLNPRLFGRVFIISDVTTFLIQAGGGGMQTAPSLSDIGSKIFLAGIILQGLSYIIFLGCCFYTQYIVTPRGASSHALHKNIQKLFLVLYLASIWIIVRSVYRTIELAQGFRGYLITREVYFFLLDSLPLLLCLLTWIIVWPTTVLPLQHSDDGFQSQSYELGRGKYESTSSYDA</sequence>
<proteinExistence type="predicted"/>
<organism evidence="7 8">
    <name type="scientific">Tilletia horrida</name>
    <dbReference type="NCBI Taxonomy" id="155126"/>
    <lineage>
        <taxon>Eukaryota</taxon>
        <taxon>Fungi</taxon>
        <taxon>Dikarya</taxon>
        <taxon>Basidiomycota</taxon>
        <taxon>Ustilaginomycotina</taxon>
        <taxon>Exobasidiomycetes</taxon>
        <taxon>Tilletiales</taxon>
        <taxon>Tilletiaceae</taxon>
        <taxon>Tilletia</taxon>
    </lineage>
</organism>
<evidence type="ECO:0000256" key="1">
    <source>
        <dbReference type="ARBA" id="ARBA00004141"/>
    </source>
</evidence>
<name>A0AAN6JJB8_9BASI</name>
<dbReference type="PANTHER" id="PTHR31465:SF1">
    <property type="entry name" value="PROTEIN RTA1-RELATED"/>
    <property type="match status" value="1"/>
</dbReference>
<comment type="subcellular location">
    <subcellularLocation>
        <location evidence="1">Membrane</location>
        <topology evidence="1">Multi-pass membrane protein</topology>
    </subcellularLocation>
</comment>
<keyword evidence="8" id="KW-1185">Reference proteome</keyword>
<evidence type="ECO:0000256" key="4">
    <source>
        <dbReference type="ARBA" id="ARBA00023136"/>
    </source>
</evidence>
<evidence type="ECO:0000256" key="3">
    <source>
        <dbReference type="ARBA" id="ARBA00022989"/>
    </source>
</evidence>
<keyword evidence="4 5" id="KW-0472">Membrane</keyword>
<dbReference type="InterPro" id="IPR007568">
    <property type="entry name" value="RTA1"/>
</dbReference>
<feature type="transmembrane region" description="Helical" evidence="5">
    <location>
        <begin position="105"/>
        <end position="127"/>
    </location>
</feature>